<dbReference type="RefSeq" id="WP_119436510.1">
    <property type="nucleotide sequence ID" value="NZ_QWGR01000002.1"/>
</dbReference>
<accession>A0A399T6N6</accession>
<dbReference type="NCBIfam" id="TIGR00608">
    <property type="entry name" value="radc"/>
    <property type="match status" value="1"/>
</dbReference>
<dbReference type="CDD" id="cd08071">
    <property type="entry name" value="MPN_DUF2466"/>
    <property type="match status" value="1"/>
</dbReference>
<dbReference type="InterPro" id="IPR046778">
    <property type="entry name" value="UPF0758_N"/>
</dbReference>
<dbReference type="Proteomes" id="UP000265926">
    <property type="component" value="Unassembled WGS sequence"/>
</dbReference>
<feature type="domain" description="MPN" evidence="7">
    <location>
        <begin position="109"/>
        <end position="231"/>
    </location>
</feature>
<dbReference type="InterPro" id="IPR020891">
    <property type="entry name" value="UPF0758_CS"/>
</dbReference>
<reference evidence="8 9" key="1">
    <citation type="submission" date="2018-08" db="EMBL/GenBank/DDBJ databases">
        <title>Pallidiluteibacterium maritimus gen. nov., sp. nov., isolated from coastal sediment.</title>
        <authorList>
            <person name="Zhou L.Y."/>
        </authorList>
    </citation>
    <scope>NUCLEOTIDE SEQUENCE [LARGE SCALE GENOMIC DNA]</scope>
    <source>
        <strain evidence="8 9">XSD2</strain>
    </source>
</reference>
<keyword evidence="1" id="KW-0645">Protease</keyword>
<dbReference type="GO" id="GO:0006508">
    <property type="term" value="P:proteolysis"/>
    <property type="evidence" value="ECO:0007669"/>
    <property type="project" value="UniProtKB-KW"/>
</dbReference>
<keyword evidence="2" id="KW-0479">Metal-binding</keyword>
<comment type="similarity">
    <text evidence="6">Belongs to the UPF0758 family.</text>
</comment>
<keyword evidence="3" id="KW-0378">Hydrolase</keyword>
<keyword evidence="4" id="KW-0862">Zinc</keyword>
<protein>
    <submittedName>
        <fullName evidence="8">DNA repair protein RadC</fullName>
    </submittedName>
</protein>
<organism evidence="8 9">
    <name type="scientific">Maribellus luteus</name>
    <dbReference type="NCBI Taxonomy" id="2305463"/>
    <lineage>
        <taxon>Bacteria</taxon>
        <taxon>Pseudomonadati</taxon>
        <taxon>Bacteroidota</taxon>
        <taxon>Bacteroidia</taxon>
        <taxon>Marinilabiliales</taxon>
        <taxon>Prolixibacteraceae</taxon>
        <taxon>Maribellus</taxon>
    </lineage>
</organism>
<evidence type="ECO:0000256" key="2">
    <source>
        <dbReference type="ARBA" id="ARBA00022723"/>
    </source>
</evidence>
<dbReference type="InterPro" id="IPR037518">
    <property type="entry name" value="MPN"/>
</dbReference>
<dbReference type="Gene3D" id="3.40.140.10">
    <property type="entry name" value="Cytidine Deaminase, domain 2"/>
    <property type="match status" value="1"/>
</dbReference>
<comment type="caution">
    <text evidence="8">The sequence shown here is derived from an EMBL/GenBank/DDBJ whole genome shotgun (WGS) entry which is preliminary data.</text>
</comment>
<dbReference type="GO" id="GO:0046872">
    <property type="term" value="F:metal ion binding"/>
    <property type="evidence" value="ECO:0007669"/>
    <property type="project" value="UniProtKB-KW"/>
</dbReference>
<gene>
    <name evidence="8" type="primary">radC</name>
    <name evidence="8" type="ORF">D1614_03510</name>
</gene>
<dbReference type="InterPro" id="IPR001405">
    <property type="entry name" value="UPF0758"/>
</dbReference>
<dbReference type="PANTHER" id="PTHR30471">
    <property type="entry name" value="DNA REPAIR PROTEIN RADC"/>
    <property type="match status" value="1"/>
</dbReference>
<dbReference type="Pfam" id="PF20582">
    <property type="entry name" value="UPF0758_N"/>
    <property type="match status" value="1"/>
</dbReference>
<dbReference type="EMBL" id="QWGR01000002">
    <property type="protein sequence ID" value="RIJ49821.1"/>
    <property type="molecule type" value="Genomic_DNA"/>
</dbReference>
<dbReference type="PROSITE" id="PS50249">
    <property type="entry name" value="MPN"/>
    <property type="match status" value="1"/>
</dbReference>
<dbReference type="NCBIfam" id="NF000642">
    <property type="entry name" value="PRK00024.1"/>
    <property type="match status" value="1"/>
</dbReference>
<evidence type="ECO:0000313" key="9">
    <source>
        <dbReference type="Proteomes" id="UP000265926"/>
    </source>
</evidence>
<evidence type="ECO:0000256" key="3">
    <source>
        <dbReference type="ARBA" id="ARBA00022801"/>
    </source>
</evidence>
<dbReference type="PROSITE" id="PS01302">
    <property type="entry name" value="UPF0758"/>
    <property type="match status" value="1"/>
</dbReference>
<sequence length="233" mass="25653">MSDYKKLNIKDWAAEDRPREKLLSKGARSLSDAELIAILIGSGNLEETAVELSRRILAAVNNKLNELGQKNIEFLKTFNGIGEAKAVTIAAALELGKRRKDAEVFSNNKITGSKDAADYFSPLLEDLSHEEFWVMLLNRGNKIIDTFMISQGGISGTVIDVRIILKPAIEKLASAIILCHNHPSGTMQASDADKKITRKIKTAAETMDIAVLDHIIIGHNNYLSFADEGMLNF</sequence>
<dbReference type="Pfam" id="PF04002">
    <property type="entry name" value="RadC"/>
    <property type="match status" value="1"/>
</dbReference>
<evidence type="ECO:0000256" key="6">
    <source>
        <dbReference type="RuleBase" id="RU003797"/>
    </source>
</evidence>
<evidence type="ECO:0000256" key="1">
    <source>
        <dbReference type="ARBA" id="ARBA00022670"/>
    </source>
</evidence>
<name>A0A399T6N6_9BACT</name>
<proteinExistence type="inferred from homology"/>
<dbReference type="OrthoDB" id="9804482at2"/>
<dbReference type="InterPro" id="IPR025657">
    <property type="entry name" value="RadC_JAB"/>
</dbReference>
<evidence type="ECO:0000313" key="8">
    <source>
        <dbReference type="EMBL" id="RIJ49821.1"/>
    </source>
</evidence>
<dbReference type="AlphaFoldDB" id="A0A399T6N6"/>
<keyword evidence="5" id="KW-0482">Metalloprotease</keyword>
<keyword evidence="9" id="KW-1185">Reference proteome</keyword>
<evidence type="ECO:0000256" key="5">
    <source>
        <dbReference type="ARBA" id="ARBA00023049"/>
    </source>
</evidence>
<dbReference type="GO" id="GO:0008237">
    <property type="term" value="F:metallopeptidase activity"/>
    <property type="evidence" value="ECO:0007669"/>
    <property type="project" value="UniProtKB-KW"/>
</dbReference>
<evidence type="ECO:0000256" key="4">
    <source>
        <dbReference type="ARBA" id="ARBA00022833"/>
    </source>
</evidence>
<dbReference type="PANTHER" id="PTHR30471:SF3">
    <property type="entry name" value="UPF0758 PROTEIN YEES-RELATED"/>
    <property type="match status" value="1"/>
</dbReference>
<evidence type="ECO:0000259" key="7">
    <source>
        <dbReference type="PROSITE" id="PS50249"/>
    </source>
</evidence>